<feature type="compositionally biased region" description="Basic and acidic residues" evidence="1">
    <location>
        <begin position="105"/>
        <end position="117"/>
    </location>
</feature>
<evidence type="ECO:0000313" key="2">
    <source>
        <dbReference type="EMBL" id="ROI15847.1"/>
    </source>
</evidence>
<evidence type="ECO:0000256" key="1">
    <source>
        <dbReference type="SAM" id="MobiDB-lite"/>
    </source>
</evidence>
<name>A0A3N0XEM8_ANAGA</name>
<sequence>MHRQVDGPYRLIDGEHVIWSEGSTYREALMASDGRPRLQETNACGIRRVSLAGGQAESKAQKNDQEALAASDGRPRLQETKAPGDQCSRPRTGDQCLWHQTGKPRRTEKDNKMEADREGSRCIRREIKAHCVGRVSLAGRKKLKRWKLTGRALAASDGRSILMALDGKLSFSRSRWDITAAAVDKFSYTTGRLCEHGDNTAAAVKARLARDGALAGAKETTLLLQYKNRVGSCGIG</sequence>
<keyword evidence="3" id="KW-1185">Reference proteome</keyword>
<reference evidence="2 3" key="1">
    <citation type="submission" date="2018-10" db="EMBL/GenBank/DDBJ databases">
        <title>Genome assembly for a Yunnan-Guizhou Plateau 3E fish, Anabarilius grahami (Regan), and its evolutionary and genetic applications.</title>
        <authorList>
            <person name="Jiang W."/>
        </authorList>
    </citation>
    <scope>NUCLEOTIDE SEQUENCE [LARGE SCALE GENOMIC DNA]</scope>
    <source>
        <strain evidence="2">AG-KIZ</strain>
        <tissue evidence="2">Muscle</tissue>
    </source>
</reference>
<gene>
    <name evidence="2" type="ORF">DPX16_21354</name>
</gene>
<feature type="region of interest" description="Disordered" evidence="1">
    <location>
        <begin position="53"/>
        <end position="117"/>
    </location>
</feature>
<dbReference type="EMBL" id="RJVU01078462">
    <property type="protein sequence ID" value="ROI15847.1"/>
    <property type="molecule type" value="Genomic_DNA"/>
</dbReference>
<dbReference type="AlphaFoldDB" id="A0A3N0XEM8"/>
<evidence type="ECO:0000313" key="3">
    <source>
        <dbReference type="Proteomes" id="UP000281406"/>
    </source>
</evidence>
<comment type="caution">
    <text evidence="2">The sequence shown here is derived from an EMBL/GenBank/DDBJ whole genome shotgun (WGS) entry which is preliminary data.</text>
</comment>
<organism evidence="2 3">
    <name type="scientific">Anabarilius grahami</name>
    <name type="common">Kanglang fish</name>
    <name type="synonym">Barilius grahami</name>
    <dbReference type="NCBI Taxonomy" id="495550"/>
    <lineage>
        <taxon>Eukaryota</taxon>
        <taxon>Metazoa</taxon>
        <taxon>Chordata</taxon>
        <taxon>Craniata</taxon>
        <taxon>Vertebrata</taxon>
        <taxon>Euteleostomi</taxon>
        <taxon>Actinopterygii</taxon>
        <taxon>Neopterygii</taxon>
        <taxon>Teleostei</taxon>
        <taxon>Ostariophysi</taxon>
        <taxon>Cypriniformes</taxon>
        <taxon>Xenocyprididae</taxon>
        <taxon>Xenocypridinae</taxon>
        <taxon>Xenocypridinae incertae sedis</taxon>
        <taxon>Anabarilius</taxon>
    </lineage>
</organism>
<proteinExistence type="predicted"/>
<dbReference type="Proteomes" id="UP000281406">
    <property type="component" value="Unassembled WGS sequence"/>
</dbReference>
<protein>
    <submittedName>
        <fullName evidence="2">Uncharacterized protein</fullName>
    </submittedName>
</protein>
<accession>A0A3N0XEM8</accession>